<feature type="region of interest" description="Disordered" evidence="1">
    <location>
        <begin position="31"/>
        <end position="50"/>
    </location>
</feature>
<reference evidence="2 3" key="1">
    <citation type="journal article" date="2015" name="Proc. Natl. Acad. Sci. U.S.A.">
        <title>The resurrection genome of Boea hygrometrica: A blueprint for survival of dehydration.</title>
        <authorList>
            <person name="Xiao L."/>
            <person name="Yang G."/>
            <person name="Zhang L."/>
            <person name="Yang X."/>
            <person name="Zhao S."/>
            <person name="Ji Z."/>
            <person name="Zhou Q."/>
            <person name="Hu M."/>
            <person name="Wang Y."/>
            <person name="Chen M."/>
            <person name="Xu Y."/>
            <person name="Jin H."/>
            <person name="Xiao X."/>
            <person name="Hu G."/>
            <person name="Bao F."/>
            <person name="Hu Y."/>
            <person name="Wan P."/>
            <person name="Li L."/>
            <person name="Deng X."/>
            <person name="Kuang T."/>
            <person name="Xiang C."/>
            <person name="Zhu J.K."/>
            <person name="Oliver M.J."/>
            <person name="He Y."/>
        </authorList>
    </citation>
    <scope>NUCLEOTIDE SEQUENCE [LARGE SCALE GENOMIC DNA]</scope>
    <source>
        <strain evidence="3">cv. XS01</strain>
    </source>
</reference>
<protein>
    <submittedName>
        <fullName evidence="2">1,4-dihydroxy-2-naphthoate polyprenyltransferase, chloroplastic</fullName>
    </submittedName>
</protein>
<feature type="compositionally biased region" description="Basic and acidic residues" evidence="1">
    <location>
        <begin position="116"/>
        <end position="125"/>
    </location>
</feature>
<name>A0A2Z7D8Y1_9LAMI</name>
<feature type="region of interest" description="Disordered" evidence="1">
    <location>
        <begin position="116"/>
        <end position="140"/>
    </location>
</feature>
<keyword evidence="3" id="KW-1185">Reference proteome</keyword>
<sequence length="384" mass="42628">MGSNPSTESNYKTAVTSKNKMQMLCMRPGTTTEGYNQGREPKNSMHSSTESAIDMCGHGECRTCGSYPLTPTRPQIPDASTAQPAVAQPMNCAINLLIHKLKIRTLILCNDYHNKGPEKSDRQPAEHSAQNINPTGRRHRNHGWELYTTTSYYSTILLNRKLITKLYANNSLREWYQSKEQLSRRAAPPVLLKAKAGNDGNCRRNATVNSVLGFEAKNNNREKISLNSIGYPCMSASGESSTTMHRLLHASGSHPIPTPYDPNVAAASCHISIAAVSQHNATPKMPTTDRLHQTLNDGVLILRYQLRSATRFLKKSHRSHQQFRFLTKSDFFPKTQKMLVFEDERVTPVYLISLLGSVSHYERSYHGFITGRGVDPAGSAPGGG</sequence>
<proteinExistence type="predicted"/>
<organism evidence="2 3">
    <name type="scientific">Dorcoceras hygrometricum</name>
    <dbReference type="NCBI Taxonomy" id="472368"/>
    <lineage>
        <taxon>Eukaryota</taxon>
        <taxon>Viridiplantae</taxon>
        <taxon>Streptophyta</taxon>
        <taxon>Embryophyta</taxon>
        <taxon>Tracheophyta</taxon>
        <taxon>Spermatophyta</taxon>
        <taxon>Magnoliopsida</taxon>
        <taxon>eudicotyledons</taxon>
        <taxon>Gunneridae</taxon>
        <taxon>Pentapetalae</taxon>
        <taxon>asterids</taxon>
        <taxon>lamiids</taxon>
        <taxon>Lamiales</taxon>
        <taxon>Gesneriaceae</taxon>
        <taxon>Didymocarpoideae</taxon>
        <taxon>Trichosporeae</taxon>
        <taxon>Loxocarpinae</taxon>
        <taxon>Dorcoceras</taxon>
    </lineage>
</organism>
<gene>
    <name evidence="2" type="ORF">F511_23515</name>
</gene>
<dbReference type="Proteomes" id="UP000250235">
    <property type="component" value="Unassembled WGS sequence"/>
</dbReference>
<evidence type="ECO:0000256" key="1">
    <source>
        <dbReference type="SAM" id="MobiDB-lite"/>
    </source>
</evidence>
<keyword evidence="2" id="KW-0808">Transferase</keyword>
<evidence type="ECO:0000313" key="2">
    <source>
        <dbReference type="EMBL" id="KZV55556.1"/>
    </source>
</evidence>
<accession>A0A2Z7D8Y1</accession>
<dbReference type="GO" id="GO:0016740">
    <property type="term" value="F:transferase activity"/>
    <property type="evidence" value="ECO:0007669"/>
    <property type="project" value="UniProtKB-KW"/>
</dbReference>
<evidence type="ECO:0000313" key="3">
    <source>
        <dbReference type="Proteomes" id="UP000250235"/>
    </source>
</evidence>
<dbReference type="EMBL" id="KQ988505">
    <property type="protein sequence ID" value="KZV55556.1"/>
    <property type="molecule type" value="Genomic_DNA"/>
</dbReference>
<dbReference type="AlphaFoldDB" id="A0A2Z7D8Y1"/>